<sequence length="170" mass="20275">MVITLIIKSKSFRPHSLFETNTYIYVNPVHCVVKRFSTGRQLSIWKFIFFQPFSLISCPEMSSHLPLTFKKIFFSNYENLYNQQSYTTNIPRYRYSGRSDDEEYLYPQPSMDEQSPVYSDCGPFSDIDEPDWNPDYVNYRHGGDYIPWTDEHQIRLILSTMFHSDQYNLV</sequence>
<reference evidence="1 2" key="1">
    <citation type="submission" date="2018-11" db="EMBL/GenBank/DDBJ databases">
        <authorList>
            <consortium name="Pathogen Informatics"/>
        </authorList>
    </citation>
    <scope>NUCLEOTIDE SEQUENCE [LARGE SCALE GENOMIC DNA]</scope>
    <source>
        <strain evidence="1 2">Zambia</strain>
    </source>
</reference>
<accession>A0A183M8A6</accession>
<gene>
    <name evidence="1" type="ORF">SMRZ_LOCUS12281</name>
</gene>
<proteinExistence type="predicted"/>
<dbReference type="Proteomes" id="UP000277204">
    <property type="component" value="Unassembled WGS sequence"/>
</dbReference>
<protein>
    <submittedName>
        <fullName evidence="1">Uncharacterized protein</fullName>
    </submittedName>
</protein>
<name>A0A183M8A6_9TREM</name>
<dbReference type="EMBL" id="UZAI01007571">
    <property type="protein sequence ID" value="VDO99557.1"/>
    <property type="molecule type" value="Genomic_DNA"/>
</dbReference>
<dbReference type="AlphaFoldDB" id="A0A183M8A6"/>
<keyword evidence="2" id="KW-1185">Reference proteome</keyword>
<organism evidence="1 2">
    <name type="scientific">Schistosoma margrebowiei</name>
    <dbReference type="NCBI Taxonomy" id="48269"/>
    <lineage>
        <taxon>Eukaryota</taxon>
        <taxon>Metazoa</taxon>
        <taxon>Spiralia</taxon>
        <taxon>Lophotrochozoa</taxon>
        <taxon>Platyhelminthes</taxon>
        <taxon>Trematoda</taxon>
        <taxon>Digenea</taxon>
        <taxon>Strigeidida</taxon>
        <taxon>Schistosomatoidea</taxon>
        <taxon>Schistosomatidae</taxon>
        <taxon>Schistosoma</taxon>
    </lineage>
</organism>
<evidence type="ECO:0000313" key="2">
    <source>
        <dbReference type="Proteomes" id="UP000277204"/>
    </source>
</evidence>
<evidence type="ECO:0000313" key="1">
    <source>
        <dbReference type="EMBL" id="VDO99557.1"/>
    </source>
</evidence>